<reference evidence="1" key="1">
    <citation type="submission" date="2020-11" db="EMBL/GenBank/DDBJ databases">
        <title>Carbohydrate-dependent, anaerobic sulfur respiration: A novel catabolism in halophilic archaea.</title>
        <authorList>
            <person name="Sorokin D.Y."/>
            <person name="Messina E."/>
            <person name="Smedile F."/>
            <person name="La Cono V."/>
            <person name="Hallsworth J.E."/>
            <person name="Yakimov M.M."/>
        </authorList>
    </citation>
    <scope>NUCLEOTIDE SEQUENCE</scope>
    <source>
        <strain evidence="1">HSR12-1</strain>
    </source>
</reference>
<accession>A0A897N083</accession>
<proteinExistence type="predicted"/>
<evidence type="ECO:0000313" key="1">
    <source>
        <dbReference type="EMBL" id="QSG06332.1"/>
    </source>
</evidence>
<dbReference type="GeneID" id="68855575"/>
<evidence type="ECO:0000313" key="2">
    <source>
        <dbReference type="Proteomes" id="UP000663525"/>
    </source>
</evidence>
<name>A0A897N083_9EURY</name>
<dbReference type="EMBL" id="CP064787">
    <property type="protein sequence ID" value="QSG06332.1"/>
    <property type="molecule type" value="Genomic_DNA"/>
</dbReference>
<sequence>MEDAGLSVEVAGFGATSTEYIEGSGEENGFSKGAFDLYVPDRDAYVEVTGTDVPISPSSEMWVRPDKIEQIIAQRGEKMFVAHVLDSEELIRVIDLDPVTAKYLLATEDRRVRPTINGNREEYVAIRPTDPWVKPLTYLIEGLQN</sequence>
<protein>
    <submittedName>
        <fullName evidence="1">Uncharacterized protein</fullName>
    </submittedName>
</protein>
<organism evidence="1 2">
    <name type="scientific">Halapricum desulfuricans</name>
    <dbReference type="NCBI Taxonomy" id="2841257"/>
    <lineage>
        <taxon>Archaea</taxon>
        <taxon>Methanobacteriati</taxon>
        <taxon>Methanobacteriota</taxon>
        <taxon>Stenosarchaea group</taxon>
        <taxon>Halobacteria</taxon>
        <taxon>Halobacteriales</taxon>
        <taxon>Haloarculaceae</taxon>
        <taxon>Halapricum</taxon>
    </lineage>
</organism>
<dbReference type="Proteomes" id="UP000663525">
    <property type="component" value="Chromosome"/>
</dbReference>
<gene>
    <name evidence="1" type="ORF">HSR121_1999</name>
</gene>
<dbReference type="RefSeq" id="WP_229112785.1">
    <property type="nucleotide sequence ID" value="NZ_CP064787.1"/>
</dbReference>
<dbReference type="AlphaFoldDB" id="A0A897N083"/>